<dbReference type="Pfam" id="PF09989">
    <property type="entry name" value="DUF2229"/>
    <property type="match status" value="1"/>
</dbReference>
<gene>
    <name evidence="2" type="ordered locus">Ethha_2187</name>
</gene>
<organism evidence="2 3">
    <name type="scientific">Ethanoligenens harbinense (strain DSM 18485 / JCM 12961 / CGMCC 1.5033 / YUAN-3)</name>
    <dbReference type="NCBI Taxonomy" id="663278"/>
    <lineage>
        <taxon>Bacteria</taxon>
        <taxon>Bacillati</taxon>
        <taxon>Bacillota</taxon>
        <taxon>Clostridia</taxon>
        <taxon>Eubacteriales</taxon>
        <taxon>Oscillospiraceae</taxon>
        <taxon>Ethanoligenens</taxon>
    </lineage>
</organism>
<dbReference type="Proteomes" id="UP000001551">
    <property type="component" value="Chromosome"/>
</dbReference>
<name>E6U424_ETHHY</name>
<dbReference type="STRING" id="663278.Ethha_2187"/>
<dbReference type="KEGG" id="eha:Ethha_2187"/>
<dbReference type="eggNOG" id="COG3580">
    <property type="taxonomic scope" value="Bacteria"/>
</dbReference>
<protein>
    <recommendedName>
        <fullName evidence="1">DUF2229 domain-containing protein</fullName>
    </recommendedName>
</protein>
<evidence type="ECO:0000259" key="1">
    <source>
        <dbReference type="Pfam" id="PF09989"/>
    </source>
</evidence>
<reference evidence="2 3" key="1">
    <citation type="submission" date="2010-12" db="EMBL/GenBank/DDBJ databases">
        <title>Complete sequence of Ethanoligenens harbinense YUAN-3.</title>
        <authorList>
            <person name="Lucas S."/>
            <person name="Copeland A."/>
            <person name="Lapidus A."/>
            <person name="Cheng J.-F."/>
            <person name="Bruce D."/>
            <person name="Goodwin L."/>
            <person name="Pitluck S."/>
            <person name="Chertkov O."/>
            <person name="Misra M."/>
            <person name="Detter J.C."/>
            <person name="Han C."/>
            <person name="Tapia R."/>
            <person name="Land M."/>
            <person name="Hauser L."/>
            <person name="Jeffries C."/>
            <person name="Kyrpides N."/>
            <person name="Ivanova N."/>
            <person name="Mikhailova N."/>
            <person name="Wang A."/>
            <person name="Mouttaki H."/>
            <person name="He Z."/>
            <person name="Zhou J."/>
            <person name="Hemme C.L."/>
            <person name="Woyke T."/>
        </authorList>
    </citation>
    <scope>NUCLEOTIDE SEQUENCE [LARGE SCALE GENOMIC DNA]</scope>
    <source>
        <strain evidence="3">DSM 18485 / JCM 12961 / CGMCC 1.5033 / YUAN-3</strain>
    </source>
</reference>
<evidence type="ECO:0000313" key="2">
    <source>
        <dbReference type="EMBL" id="ADU27704.1"/>
    </source>
</evidence>
<dbReference type="InterPro" id="IPR051805">
    <property type="entry name" value="Dehydratase_Activator_Redct"/>
</dbReference>
<dbReference type="PANTHER" id="PTHR32329">
    <property type="entry name" value="BIFUNCTIONAL PROTEIN [INCLUDES 2-HYDROXYACYL-COA DEHYDRATASE (N-TER) AND ITS ACTIVATOR DOMAIN (C_TERM)-RELATED"/>
    <property type="match status" value="1"/>
</dbReference>
<proteinExistence type="predicted"/>
<evidence type="ECO:0000313" key="3">
    <source>
        <dbReference type="Proteomes" id="UP000001551"/>
    </source>
</evidence>
<keyword evidence="3" id="KW-1185">Reference proteome</keyword>
<dbReference type="InterPro" id="IPR018709">
    <property type="entry name" value="CoA_activase_DUF2229"/>
</dbReference>
<feature type="domain" description="DUF2229" evidence="1">
    <location>
        <begin position="40"/>
        <end position="232"/>
    </location>
</feature>
<dbReference type="EMBL" id="CP002400">
    <property type="protein sequence ID" value="ADU27704.1"/>
    <property type="molecule type" value="Genomic_DNA"/>
</dbReference>
<dbReference type="PANTHER" id="PTHR32329:SF2">
    <property type="entry name" value="BIFUNCTIONAL PROTEIN [INCLUDES 2-HYDROXYACYL-COA DEHYDRATASE (N-TER) AND ITS ACTIVATOR DOMAIN (C_TERM)"/>
    <property type="match status" value="1"/>
</dbReference>
<dbReference type="Gene3D" id="3.40.50.11900">
    <property type="match status" value="1"/>
</dbReference>
<accession>E6U424</accession>
<dbReference type="HOGENOM" id="CLU_079876_0_0_9"/>
<sequence>MTAAKAALQPAPPVCLWETAPRSPAAGGEARARREARPLRVGIPHAMGFYEHGAVWARMFTLLGCDVVFSPLTSRQILDWGVRATVTEFCLPVKVLAGHVRALAGKADVIFLPRCLSSAEGEMSCPKACALPDVVRLSFEDSVEVLEAAVDPDRFADEHEAVRLDAVAGRLGVPEETVREALAQAGRSQAAAAPELSGRTIVLLGHPYVLEDPCISMELAKKLRARGFGTVMPRDLPYKERRADVHPYDGKAFYTIGLDILGAVHVLARRPEVCGMIYLTPFGCGIDALVAAHVEQHLREGARRIPFMKLTVDEQTGEAGFDTRVEAFLDMMEE</sequence>
<dbReference type="AlphaFoldDB" id="E6U424"/>